<gene>
    <name evidence="3" type="ORF">BXY41_106167</name>
</gene>
<dbReference type="SUPFAM" id="SSF52833">
    <property type="entry name" value="Thioredoxin-like"/>
    <property type="match status" value="1"/>
</dbReference>
<keyword evidence="3" id="KW-0413">Isomerase</keyword>
<dbReference type="AlphaFoldDB" id="A0A2S6HSC1"/>
<keyword evidence="4" id="KW-1185">Reference proteome</keyword>
<dbReference type="OrthoDB" id="9799122at2"/>
<dbReference type="CDD" id="cd03024">
    <property type="entry name" value="DsbA_FrnE"/>
    <property type="match status" value="1"/>
</dbReference>
<comment type="caution">
    <text evidence="3">The sequence shown here is derived from an EMBL/GenBank/DDBJ whole genome shotgun (WGS) entry which is preliminary data.</text>
</comment>
<protein>
    <submittedName>
        <fullName evidence="3">Putative DsbA family dithiol-disulfide isomerase</fullName>
    </submittedName>
</protein>
<evidence type="ECO:0000313" key="3">
    <source>
        <dbReference type="EMBL" id="PPK80577.1"/>
    </source>
</evidence>
<organism evidence="3 4">
    <name type="scientific">Lacrimispora xylanisolvens</name>
    <dbReference type="NCBI Taxonomy" id="384636"/>
    <lineage>
        <taxon>Bacteria</taxon>
        <taxon>Bacillati</taxon>
        <taxon>Bacillota</taxon>
        <taxon>Clostridia</taxon>
        <taxon>Lachnospirales</taxon>
        <taxon>Lachnospiraceae</taxon>
        <taxon>Lacrimispora</taxon>
    </lineage>
</organism>
<proteinExistence type="predicted"/>
<reference evidence="3 4" key="1">
    <citation type="submission" date="2018-02" db="EMBL/GenBank/DDBJ databases">
        <title>Genomic Encyclopedia of Archaeal and Bacterial Type Strains, Phase II (KMG-II): from individual species to whole genera.</title>
        <authorList>
            <person name="Goeker M."/>
        </authorList>
    </citation>
    <scope>NUCLEOTIDE SEQUENCE [LARGE SCALE GENOMIC DNA]</scope>
    <source>
        <strain evidence="3 4">DSM 3808</strain>
    </source>
</reference>
<dbReference type="Gene3D" id="3.40.30.10">
    <property type="entry name" value="Glutaredoxin"/>
    <property type="match status" value="1"/>
</dbReference>
<dbReference type="PANTHER" id="PTHR13887">
    <property type="entry name" value="GLUTATHIONE S-TRANSFERASE KAPPA"/>
    <property type="match status" value="1"/>
</dbReference>
<dbReference type="Pfam" id="PF01323">
    <property type="entry name" value="DSBA"/>
    <property type="match status" value="1"/>
</dbReference>
<dbReference type="InterPro" id="IPR036249">
    <property type="entry name" value="Thioredoxin-like_sf"/>
</dbReference>
<evidence type="ECO:0000256" key="1">
    <source>
        <dbReference type="SAM" id="MobiDB-lite"/>
    </source>
</evidence>
<dbReference type="PANTHER" id="PTHR13887:SF41">
    <property type="entry name" value="THIOREDOXIN SUPERFAMILY PROTEIN"/>
    <property type="match status" value="1"/>
</dbReference>
<dbReference type="Proteomes" id="UP000237749">
    <property type="component" value="Unassembled WGS sequence"/>
</dbReference>
<dbReference type="RefSeq" id="WP_104437270.1">
    <property type="nucleotide sequence ID" value="NZ_PTJA01000006.1"/>
</dbReference>
<feature type="region of interest" description="Disordered" evidence="1">
    <location>
        <begin position="215"/>
        <end position="238"/>
    </location>
</feature>
<sequence>MKIEIWSDIACPFCYIGKRRLEIALEQFEHKEDVKIAFRSFQLDPYAKKNTGMDIHQVLSSKHGMSYEKAKQLNYQLEQQAKEIGLDYHFDTLIPTNSYDALRLSYFSEEKGKMKEMMERLMKAYLVDSLDIGDYATLAGLAGEIGLNEKEALDALADDRYSENIARDRADGLKIGIQGVPFFIINDKYSITGAQPSEIFLEILQKVWKEDYDNAKTKENKSGPSSDGYCSDGTCKLD</sequence>
<dbReference type="EMBL" id="PTJA01000006">
    <property type="protein sequence ID" value="PPK80577.1"/>
    <property type="molecule type" value="Genomic_DNA"/>
</dbReference>
<name>A0A2S6HSC1_9FIRM</name>
<dbReference type="InterPro" id="IPR001853">
    <property type="entry name" value="DSBA-like_thioredoxin_dom"/>
</dbReference>
<evidence type="ECO:0000259" key="2">
    <source>
        <dbReference type="Pfam" id="PF01323"/>
    </source>
</evidence>
<evidence type="ECO:0000313" key="4">
    <source>
        <dbReference type="Proteomes" id="UP000237749"/>
    </source>
</evidence>
<dbReference type="GO" id="GO:0016491">
    <property type="term" value="F:oxidoreductase activity"/>
    <property type="evidence" value="ECO:0007669"/>
    <property type="project" value="InterPro"/>
</dbReference>
<dbReference type="GO" id="GO:0016853">
    <property type="term" value="F:isomerase activity"/>
    <property type="evidence" value="ECO:0007669"/>
    <property type="project" value="UniProtKB-KW"/>
</dbReference>
<accession>A0A2S6HSC1</accession>
<feature type="domain" description="DSBA-like thioredoxin" evidence="2">
    <location>
        <begin position="3"/>
        <end position="204"/>
    </location>
</feature>